<organism evidence="2 3">
    <name type="scientific">Leptospira wolffii</name>
    <dbReference type="NCBI Taxonomy" id="409998"/>
    <lineage>
        <taxon>Bacteria</taxon>
        <taxon>Pseudomonadati</taxon>
        <taxon>Spirochaetota</taxon>
        <taxon>Spirochaetia</taxon>
        <taxon>Leptospirales</taxon>
        <taxon>Leptospiraceae</taxon>
        <taxon>Leptospira</taxon>
    </lineage>
</organism>
<keyword evidence="1" id="KW-1133">Transmembrane helix</keyword>
<protein>
    <submittedName>
        <fullName evidence="2">Uncharacterized protein</fullName>
    </submittedName>
</protein>
<dbReference type="Proteomes" id="UP000231912">
    <property type="component" value="Unassembled WGS sequence"/>
</dbReference>
<feature type="transmembrane region" description="Helical" evidence="1">
    <location>
        <begin position="165"/>
        <end position="181"/>
    </location>
</feature>
<dbReference type="EMBL" id="NPDT01000008">
    <property type="protein sequence ID" value="PJZ64758.1"/>
    <property type="molecule type" value="Genomic_DNA"/>
</dbReference>
<feature type="transmembrane region" description="Helical" evidence="1">
    <location>
        <begin position="68"/>
        <end position="88"/>
    </location>
</feature>
<evidence type="ECO:0000313" key="2">
    <source>
        <dbReference type="EMBL" id="PJZ64758.1"/>
    </source>
</evidence>
<keyword evidence="1" id="KW-0812">Transmembrane</keyword>
<feature type="transmembrane region" description="Helical" evidence="1">
    <location>
        <begin position="41"/>
        <end position="61"/>
    </location>
</feature>
<dbReference type="RefSeq" id="WP_100759902.1">
    <property type="nucleotide sequence ID" value="NZ_NPDT01000008.1"/>
</dbReference>
<gene>
    <name evidence="2" type="ORF">CH371_16695</name>
</gene>
<dbReference type="AlphaFoldDB" id="A0A2M9Z8L1"/>
<sequence length="234" mass="25627">MVFLFFSTAFLFFKTYGFPFSGALILCLTLALSQFHSARSLKPGVGFLFFPACLCVLSLWDGSSPEDILDLLCISLAGIVSGGGFSFLSNRSPAFKEAVGLLLLASSCILAYARRDFSPFLVPLMAVIVIPFFSKGSRIAVLGSFCVTSLIWLYFTDVSPVPEPSFYKSILLYLGLGWVLTRGRIDPVSRLLFFAFFLLITVSRPGKEFALFSLGLFFSYLQEGTLGPESGSEI</sequence>
<comment type="caution">
    <text evidence="2">The sequence shown here is derived from an EMBL/GenBank/DDBJ whole genome shotgun (WGS) entry which is preliminary data.</text>
</comment>
<name>A0A2M9Z8L1_9LEPT</name>
<feature type="transmembrane region" description="Helical" evidence="1">
    <location>
        <begin position="94"/>
        <end position="113"/>
    </location>
</feature>
<reference evidence="2 3" key="1">
    <citation type="submission" date="2017-07" db="EMBL/GenBank/DDBJ databases">
        <title>Leptospira spp. isolated from tropical soils.</title>
        <authorList>
            <person name="Thibeaux R."/>
            <person name="Iraola G."/>
            <person name="Ferres I."/>
            <person name="Bierque E."/>
            <person name="Girault D."/>
            <person name="Soupe-Gilbert M.-E."/>
            <person name="Picardeau M."/>
            <person name="Goarant C."/>
        </authorList>
    </citation>
    <scope>NUCLEOTIDE SEQUENCE [LARGE SCALE GENOMIC DNA]</scope>
    <source>
        <strain evidence="2 3">FH2-C-A2</strain>
    </source>
</reference>
<feature type="transmembrane region" description="Helical" evidence="1">
    <location>
        <begin position="188"/>
        <end position="206"/>
    </location>
</feature>
<keyword evidence="1" id="KW-0472">Membrane</keyword>
<feature type="transmembrane region" description="Helical" evidence="1">
    <location>
        <begin position="120"/>
        <end position="153"/>
    </location>
</feature>
<evidence type="ECO:0000256" key="1">
    <source>
        <dbReference type="SAM" id="Phobius"/>
    </source>
</evidence>
<accession>A0A2M9Z8L1</accession>
<evidence type="ECO:0000313" key="3">
    <source>
        <dbReference type="Proteomes" id="UP000231912"/>
    </source>
</evidence>
<proteinExistence type="predicted"/>